<comment type="similarity">
    <text evidence="2">Belongs to the TRAFAC class myosin-kinesin ATPase superfamily. Kinesin family.</text>
</comment>
<dbReference type="Pfam" id="PF00225">
    <property type="entry name" value="Kinesin"/>
    <property type="match status" value="1"/>
</dbReference>
<dbReference type="GO" id="GO:0003777">
    <property type="term" value="F:microtubule motor activity"/>
    <property type="evidence" value="ECO:0007669"/>
    <property type="project" value="InterPro"/>
</dbReference>
<dbReference type="PANTHER" id="PTHR24115:SF948">
    <property type="entry name" value="PUTATIVE-RELATED"/>
    <property type="match status" value="1"/>
</dbReference>
<dbReference type="Gene3D" id="3.40.850.10">
    <property type="entry name" value="Kinesin motor domain"/>
    <property type="match status" value="1"/>
</dbReference>
<evidence type="ECO:0000256" key="3">
    <source>
        <dbReference type="SAM" id="MobiDB-lite"/>
    </source>
</evidence>
<protein>
    <recommendedName>
        <fullName evidence="4">Kinesin motor domain-containing protein</fullName>
    </recommendedName>
</protein>
<evidence type="ECO:0000256" key="1">
    <source>
        <dbReference type="ARBA" id="ARBA00023175"/>
    </source>
</evidence>
<feature type="compositionally biased region" description="Acidic residues" evidence="3">
    <location>
        <begin position="705"/>
        <end position="716"/>
    </location>
</feature>
<evidence type="ECO:0000313" key="6">
    <source>
        <dbReference type="Proteomes" id="UP001485043"/>
    </source>
</evidence>
<comment type="caution">
    <text evidence="2">Lacks conserved residue(s) required for the propagation of feature annotation.</text>
</comment>
<dbReference type="SUPFAM" id="SSF52540">
    <property type="entry name" value="P-loop containing nucleoside triphosphate hydrolases"/>
    <property type="match status" value="1"/>
</dbReference>
<proteinExistence type="inferred from homology"/>
<dbReference type="GO" id="GO:0005871">
    <property type="term" value="C:kinesin complex"/>
    <property type="evidence" value="ECO:0007669"/>
    <property type="project" value="TreeGrafter"/>
</dbReference>
<organism evidence="5 6">
    <name type="scientific">Apatococcus fuscideae</name>
    <dbReference type="NCBI Taxonomy" id="2026836"/>
    <lineage>
        <taxon>Eukaryota</taxon>
        <taxon>Viridiplantae</taxon>
        <taxon>Chlorophyta</taxon>
        <taxon>core chlorophytes</taxon>
        <taxon>Trebouxiophyceae</taxon>
        <taxon>Chlorellales</taxon>
        <taxon>Chlorellaceae</taxon>
        <taxon>Apatococcus</taxon>
    </lineage>
</organism>
<gene>
    <name evidence="5" type="ORF">WJX84_008116</name>
</gene>
<dbReference type="GO" id="GO:0007018">
    <property type="term" value="P:microtubule-based movement"/>
    <property type="evidence" value="ECO:0007669"/>
    <property type="project" value="InterPro"/>
</dbReference>
<dbReference type="InterPro" id="IPR027417">
    <property type="entry name" value="P-loop_NTPase"/>
</dbReference>
<feature type="domain" description="Kinesin motor" evidence="4">
    <location>
        <begin position="1"/>
        <end position="337"/>
    </location>
</feature>
<dbReference type="GO" id="GO:0005524">
    <property type="term" value="F:ATP binding"/>
    <property type="evidence" value="ECO:0007669"/>
    <property type="project" value="InterPro"/>
</dbReference>
<comment type="caution">
    <text evidence="5">The sequence shown here is derived from an EMBL/GenBank/DDBJ whole genome shotgun (WGS) entry which is preliminary data.</text>
</comment>
<dbReference type="InterPro" id="IPR027640">
    <property type="entry name" value="Kinesin-like_fam"/>
</dbReference>
<dbReference type="InterPro" id="IPR036961">
    <property type="entry name" value="Kinesin_motor_dom_sf"/>
</dbReference>
<evidence type="ECO:0000313" key="5">
    <source>
        <dbReference type="EMBL" id="KAK9866463.1"/>
    </source>
</evidence>
<evidence type="ECO:0000256" key="2">
    <source>
        <dbReference type="PROSITE-ProRule" id="PRU00283"/>
    </source>
</evidence>
<accession>A0AAW1TC08</accession>
<keyword evidence="6" id="KW-1185">Reference proteome</keyword>
<keyword evidence="1" id="KW-0505">Motor protein</keyword>
<feature type="region of interest" description="Disordered" evidence="3">
    <location>
        <begin position="700"/>
        <end position="721"/>
    </location>
</feature>
<dbReference type="GO" id="GO:0016887">
    <property type="term" value="F:ATP hydrolysis activity"/>
    <property type="evidence" value="ECO:0007669"/>
    <property type="project" value="TreeGrafter"/>
</dbReference>
<reference evidence="5 6" key="1">
    <citation type="journal article" date="2024" name="Nat. Commun.">
        <title>Phylogenomics reveals the evolutionary origins of lichenization in chlorophyte algae.</title>
        <authorList>
            <person name="Puginier C."/>
            <person name="Libourel C."/>
            <person name="Otte J."/>
            <person name="Skaloud P."/>
            <person name="Haon M."/>
            <person name="Grisel S."/>
            <person name="Petersen M."/>
            <person name="Berrin J.G."/>
            <person name="Delaux P.M."/>
            <person name="Dal Grande F."/>
            <person name="Keller J."/>
        </authorList>
    </citation>
    <scope>NUCLEOTIDE SEQUENCE [LARGE SCALE GENOMIC DNA]</scope>
    <source>
        <strain evidence="5 6">SAG 2523</strain>
    </source>
</reference>
<dbReference type="InterPro" id="IPR001752">
    <property type="entry name" value="Kinesin_motor_dom"/>
</dbReference>
<dbReference type="PROSITE" id="PS50067">
    <property type="entry name" value="KINESIN_MOTOR_2"/>
    <property type="match status" value="1"/>
</dbReference>
<sequence length="747" mass="81248">MQGQAGSTSTVVAEANHCKVSVAIKPDTSDAAAAFTQGQISGTTPCVEHTTKRSVTVPYRTGSKVLTFDSVHQGTQDQMSMWEETGLPCFEDTVLGYHPCAIMYVFGAASLPANDDFDQQSETITWKVSMVEVYGSSARDLLHPKGQECCPKAGLGHKQGTCLPQPTSHIITGVKQARASIHKGLARRATASTRMNATSSWSHLMIHFHRVVAEQTLTTDSNAACSPTSPKMTSSFTLMDLAGCERQRKTGAEYDSKLLNKAIAINWSLTVLSTVFTQLADPNFSSITTRGNILTEALQDSFTGKGQLVLIAHVSLDHSNVSETASTLEFAQRAGKMQVKAAAPEPKQPSEAEARNRMLEQENMELRQEVFNVSAAFTIHKAPFNGRPLFFTWAPMAAQPSLLVRAGSAHMRYDIRPDAPPRAWLVHPGLALGTTPLWVMSSEDEISYRCRAAADYTELALEIPMPKLVCYNQGGHLGQGKSFAVLVGHTGPSGHGPLALFTKSLDSEGKAPKVLHTYDATQAGAAQMVGVGSNGRCVTWTDHRRELWARLLDGHGDPEADSFAWRVLPIVNTVGQGVVAFHWAPSPSSNLLLVLLRSYLDNTPEGYKPYCWNVLELLEKDRDLELGNRLVAYQRCHVPQPFGSLLVNGKWPQWSLSHPLWKPDDSAFAFTALEGDGSDDWSSKLYIQEIQSGLSIHRAEGHASDDDDDDDDDDGNEIGYGSISAQCKSQIQPQTVVLADVATGCPT</sequence>
<dbReference type="PRINTS" id="PR00380">
    <property type="entry name" value="KINESINHEAVY"/>
</dbReference>
<name>A0AAW1TC08_9CHLO</name>
<dbReference type="GO" id="GO:0005874">
    <property type="term" value="C:microtubule"/>
    <property type="evidence" value="ECO:0007669"/>
    <property type="project" value="TreeGrafter"/>
</dbReference>
<dbReference type="SMART" id="SM00129">
    <property type="entry name" value="KISc"/>
    <property type="match status" value="1"/>
</dbReference>
<dbReference type="EMBL" id="JALJOV010000160">
    <property type="protein sequence ID" value="KAK9866463.1"/>
    <property type="molecule type" value="Genomic_DNA"/>
</dbReference>
<dbReference type="AlphaFoldDB" id="A0AAW1TC08"/>
<dbReference type="GO" id="GO:0008017">
    <property type="term" value="F:microtubule binding"/>
    <property type="evidence" value="ECO:0007669"/>
    <property type="project" value="InterPro"/>
</dbReference>
<evidence type="ECO:0000259" key="4">
    <source>
        <dbReference type="PROSITE" id="PS50067"/>
    </source>
</evidence>
<dbReference type="Proteomes" id="UP001485043">
    <property type="component" value="Unassembled WGS sequence"/>
</dbReference>
<dbReference type="PANTHER" id="PTHR24115">
    <property type="entry name" value="KINESIN-RELATED"/>
    <property type="match status" value="1"/>
</dbReference>